<feature type="domain" description="NERD" evidence="1">
    <location>
        <begin position="59"/>
        <end position="171"/>
    </location>
</feature>
<evidence type="ECO:0000313" key="2">
    <source>
        <dbReference type="EMBL" id="RIW33558.1"/>
    </source>
</evidence>
<dbReference type="Proteomes" id="UP000265801">
    <property type="component" value="Unassembled WGS sequence"/>
</dbReference>
<name>A0A3A1QXK3_9BACI</name>
<evidence type="ECO:0000259" key="1">
    <source>
        <dbReference type="PROSITE" id="PS50965"/>
    </source>
</evidence>
<protein>
    <submittedName>
        <fullName evidence="2">NERD domain-containing protein</fullName>
    </submittedName>
</protein>
<evidence type="ECO:0000313" key="3">
    <source>
        <dbReference type="Proteomes" id="UP000265801"/>
    </source>
</evidence>
<organism evidence="2 3">
    <name type="scientific">Bacillus salacetis</name>
    <dbReference type="NCBI Taxonomy" id="2315464"/>
    <lineage>
        <taxon>Bacteria</taxon>
        <taxon>Bacillati</taxon>
        <taxon>Bacillota</taxon>
        <taxon>Bacilli</taxon>
        <taxon>Bacillales</taxon>
        <taxon>Bacillaceae</taxon>
        <taxon>Bacillus</taxon>
    </lineage>
</organism>
<keyword evidence="3" id="KW-1185">Reference proteome</keyword>
<reference evidence="2 3" key="1">
    <citation type="submission" date="2018-09" db="EMBL/GenBank/DDBJ databases">
        <title>Bacillus saliacetes sp. nov., isolated from Thai shrimp paste (Ka-pi).</title>
        <authorList>
            <person name="Daroonpunt R."/>
            <person name="Tanasupawat S."/>
            <person name="Yiamsombut S."/>
        </authorList>
    </citation>
    <scope>NUCLEOTIDE SEQUENCE [LARGE SCALE GENOMIC DNA]</scope>
    <source>
        <strain evidence="2 3">SKP7-4</strain>
    </source>
</reference>
<accession>A0A3A1QXK3</accession>
<dbReference type="InterPro" id="IPR011528">
    <property type="entry name" value="NERD"/>
</dbReference>
<dbReference type="AlphaFoldDB" id="A0A3A1QXK3"/>
<comment type="caution">
    <text evidence="2">The sequence shown here is derived from an EMBL/GenBank/DDBJ whole genome shotgun (WGS) entry which is preliminary data.</text>
</comment>
<dbReference type="PROSITE" id="PS50965">
    <property type="entry name" value="NERD"/>
    <property type="match status" value="1"/>
</dbReference>
<sequence length="171" mass="20030">MFDVFVRIFSTSKERSDRLIVKKRSVPVRIQQNEALLGRLDPCHPKRELIQEDLSKRAAGYKGECSVDYYLSFLSEKEYHIFHSLRLPPKDVHFQLDILLISPKRIILLEVKNISGTVVFGDPFNQLVRLKDDVETGFENPITQVRRQRFQLIKWLSKNNNFPLPLPLNIL</sequence>
<proteinExistence type="predicted"/>
<dbReference type="EMBL" id="QXIR01000013">
    <property type="protein sequence ID" value="RIW33558.1"/>
    <property type="molecule type" value="Genomic_DNA"/>
</dbReference>
<dbReference type="OrthoDB" id="569879at2"/>
<dbReference type="Pfam" id="PF08378">
    <property type="entry name" value="NERD"/>
    <property type="match status" value="1"/>
</dbReference>
<gene>
    <name evidence="2" type="ORF">D3H55_10735</name>
</gene>